<dbReference type="InterPro" id="IPR001789">
    <property type="entry name" value="Sig_transdc_resp-reg_receiver"/>
</dbReference>
<evidence type="ECO:0000256" key="2">
    <source>
        <dbReference type="PROSITE-ProRule" id="PRU00169"/>
    </source>
</evidence>
<feature type="domain" description="Response regulatory" evidence="3">
    <location>
        <begin position="29"/>
        <end position="145"/>
    </location>
</feature>
<dbReference type="Gene3D" id="3.40.50.2300">
    <property type="match status" value="1"/>
</dbReference>
<dbReference type="GO" id="GO:0000160">
    <property type="term" value="P:phosphorelay signal transduction system"/>
    <property type="evidence" value="ECO:0007669"/>
    <property type="project" value="InterPro"/>
</dbReference>
<sequence length="147" mass="15913">MVHRIYVDSTDDFVMWHAVDALGPIAHPRVLVVDDYPACADALQLLLEQDGFEVRSIGDACAACAVAEQWRPFAVVVDISMPGMTGLDLARQLRVGALTRDMLLVALTARASPEDIARAFKAGFDGHCAKPLTPVQLLTVLRSVTGR</sequence>
<dbReference type="Proteomes" id="UP000254875">
    <property type="component" value="Unassembled WGS sequence"/>
</dbReference>
<dbReference type="SUPFAM" id="SSF52172">
    <property type="entry name" value="CheY-like"/>
    <property type="match status" value="1"/>
</dbReference>
<dbReference type="SMART" id="SM00448">
    <property type="entry name" value="REC"/>
    <property type="match status" value="1"/>
</dbReference>
<dbReference type="PROSITE" id="PS50110">
    <property type="entry name" value="RESPONSE_REGULATORY"/>
    <property type="match status" value="1"/>
</dbReference>
<dbReference type="Pfam" id="PF00072">
    <property type="entry name" value="Response_reg"/>
    <property type="match status" value="1"/>
</dbReference>
<dbReference type="RefSeq" id="WP_115101872.1">
    <property type="nucleotide sequence ID" value="NZ_QHKS01000010.1"/>
</dbReference>
<evidence type="ECO:0000259" key="3">
    <source>
        <dbReference type="PROSITE" id="PS50110"/>
    </source>
</evidence>
<accession>A0A370N787</accession>
<reference evidence="5" key="1">
    <citation type="submission" date="2018-05" db="EMBL/GenBank/DDBJ databases">
        <authorList>
            <person name="Feng T."/>
        </authorList>
    </citation>
    <scope>NUCLEOTIDE SEQUENCE [LARGE SCALE GENOMIC DNA]</scope>
    <source>
        <strain evidence="5">S27</strain>
    </source>
</reference>
<keyword evidence="5" id="KW-1185">Reference proteome</keyword>
<dbReference type="AlphaFoldDB" id="A0A370N787"/>
<dbReference type="PANTHER" id="PTHR44591">
    <property type="entry name" value="STRESS RESPONSE REGULATOR PROTEIN 1"/>
    <property type="match status" value="1"/>
</dbReference>
<protein>
    <submittedName>
        <fullName evidence="4">Response regulator</fullName>
    </submittedName>
</protein>
<name>A0A370N787_9BURK</name>
<dbReference type="InterPro" id="IPR011006">
    <property type="entry name" value="CheY-like_superfamily"/>
</dbReference>
<organism evidence="4 5">
    <name type="scientific">Paraburkholderia lacunae</name>
    <dbReference type="NCBI Taxonomy" id="2211104"/>
    <lineage>
        <taxon>Bacteria</taxon>
        <taxon>Pseudomonadati</taxon>
        <taxon>Pseudomonadota</taxon>
        <taxon>Betaproteobacteria</taxon>
        <taxon>Burkholderiales</taxon>
        <taxon>Burkholderiaceae</taxon>
        <taxon>Paraburkholderia</taxon>
    </lineage>
</organism>
<comment type="caution">
    <text evidence="4">The sequence shown here is derived from an EMBL/GenBank/DDBJ whole genome shotgun (WGS) entry which is preliminary data.</text>
</comment>
<proteinExistence type="predicted"/>
<dbReference type="EMBL" id="QHKS01000010">
    <property type="protein sequence ID" value="RDK01473.1"/>
    <property type="molecule type" value="Genomic_DNA"/>
</dbReference>
<keyword evidence="1 2" id="KW-0597">Phosphoprotein</keyword>
<gene>
    <name evidence="4" type="ORF">DLM46_16755</name>
</gene>
<feature type="modified residue" description="4-aspartylphosphate" evidence="2">
    <location>
        <position position="78"/>
    </location>
</feature>
<evidence type="ECO:0000256" key="1">
    <source>
        <dbReference type="ARBA" id="ARBA00022553"/>
    </source>
</evidence>
<evidence type="ECO:0000313" key="4">
    <source>
        <dbReference type="EMBL" id="RDK01473.1"/>
    </source>
</evidence>
<evidence type="ECO:0000313" key="5">
    <source>
        <dbReference type="Proteomes" id="UP000254875"/>
    </source>
</evidence>
<dbReference type="PANTHER" id="PTHR44591:SF3">
    <property type="entry name" value="RESPONSE REGULATORY DOMAIN-CONTAINING PROTEIN"/>
    <property type="match status" value="1"/>
</dbReference>
<dbReference type="InterPro" id="IPR050595">
    <property type="entry name" value="Bact_response_regulator"/>
</dbReference>
<dbReference type="OrthoDB" id="9800897at2"/>